<evidence type="ECO:0000259" key="3">
    <source>
        <dbReference type="PROSITE" id="PS50043"/>
    </source>
</evidence>
<dbReference type="AlphaFoldDB" id="A0A383R9S9"/>
<proteinExistence type="predicted"/>
<organism evidence="4 5">
    <name type="scientific">Paenibacillus alvei</name>
    <name type="common">Bacillus alvei</name>
    <dbReference type="NCBI Taxonomy" id="44250"/>
    <lineage>
        <taxon>Bacteria</taxon>
        <taxon>Bacillati</taxon>
        <taxon>Bacillota</taxon>
        <taxon>Bacilli</taxon>
        <taxon>Bacillales</taxon>
        <taxon>Paenibacillaceae</taxon>
        <taxon>Paenibacillus</taxon>
    </lineage>
</organism>
<dbReference type="InterPro" id="IPR016032">
    <property type="entry name" value="Sig_transdc_resp-reg_C-effctor"/>
</dbReference>
<dbReference type="EMBL" id="LS992241">
    <property type="protein sequence ID" value="SYX83700.1"/>
    <property type="molecule type" value="Genomic_DNA"/>
</dbReference>
<dbReference type="RefSeq" id="WP_172619465.1">
    <property type="nucleotide sequence ID" value="NZ_LS992241.1"/>
</dbReference>
<dbReference type="Proteomes" id="UP000304148">
    <property type="component" value="Chromosome"/>
</dbReference>
<dbReference type="PRINTS" id="PR00038">
    <property type="entry name" value="HTHLUXR"/>
</dbReference>
<reference evidence="5" key="1">
    <citation type="submission" date="2018-08" db="EMBL/GenBank/DDBJ databases">
        <authorList>
            <person name="Chevrot R."/>
        </authorList>
    </citation>
    <scope>NUCLEOTIDE SEQUENCE [LARGE SCALE GENOMIC DNA]</scope>
</reference>
<evidence type="ECO:0000313" key="5">
    <source>
        <dbReference type="Proteomes" id="UP000304148"/>
    </source>
</evidence>
<evidence type="ECO:0000313" key="4">
    <source>
        <dbReference type="EMBL" id="SYX83700.1"/>
    </source>
</evidence>
<keyword evidence="2" id="KW-0804">Transcription</keyword>
<name>A0A383R9S9_PAEAL</name>
<dbReference type="PROSITE" id="PS50043">
    <property type="entry name" value="HTH_LUXR_2"/>
    <property type="match status" value="1"/>
</dbReference>
<dbReference type="GO" id="GO:0006355">
    <property type="term" value="P:regulation of DNA-templated transcription"/>
    <property type="evidence" value="ECO:0007669"/>
    <property type="project" value="InterPro"/>
</dbReference>
<sequence length="205" mass="23334">MDVCKVLIVCDHPLKASALKEIVEGVSLTEAMLLEEPDKSAFDQLPNVTIDVALVAMEEFDNQLDIISIINKTLPTSKIVVISDHISFYHMSELGLSGILPRKSKKNQITRMISTVMHGETIVPISSITQLYSPNDSMKVLTVHEQRILSFVLRKFTNMQIAKQLFVSTRTVENYLRRIYDKLGVRSRGECIEMMKRRNMHQSNL</sequence>
<gene>
    <name evidence="4" type="ORF">PBLR_12122</name>
</gene>
<dbReference type="SUPFAM" id="SSF46894">
    <property type="entry name" value="C-terminal effector domain of the bipartite response regulators"/>
    <property type="match status" value="1"/>
</dbReference>
<keyword evidence="1" id="KW-0805">Transcription regulation</keyword>
<dbReference type="InterPro" id="IPR051015">
    <property type="entry name" value="EvgA-like"/>
</dbReference>
<dbReference type="SMART" id="SM00421">
    <property type="entry name" value="HTH_LUXR"/>
    <property type="match status" value="1"/>
</dbReference>
<feature type="domain" description="HTH luxR-type" evidence="3">
    <location>
        <begin position="134"/>
        <end position="199"/>
    </location>
</feature>
<dbReference type="Pfam" id="PF00196">
    <property type="entry name" value="GerE"/>
    <property type="match status" value="1"/>
</dbReference>
<dbReference type="Gene3D" id="3.40.50.2300">
    <property type="match status" value="1"/>
</dbReference>
<evidence type="ECO:0000256" key="1">
    <source>
        <dbReference type="ARBA" id="ARBA00023015"/>
    </source>
</evidence>
<dbReference type="GO" id="GO:0003677">
    <property type="term" value="F:DNA binding"/>
    <property type="evidence" value="ECO:0007669"/>
    <property type="project" value="InterPro"/>
</dbReference>
<dbReference type="PANTHER" id="PTHR45566">
    <property type="entry name" value="HTH-TYPE TRANSCRIPTIONAL REGULATOR YHJB-RELATED"/>
    <property type="match status" value="1"/>
</dbReference>
<dbReference type="PANTHER" id="PTHR45566:SF1">
    <property type="entry name" value="HTH-TYPE TRANSCRIPTIONAL REGULATOR YHJB-RELATED"/>
    <property type="match status" value="1"/>
</dbReference>
<evidence type="ECO:0000256" key="2">
    <source>
        <dbReference type="ARBA" id="ARBA00023163"/>
    </source>
</evidence>
<accession>A0A383R9S9</accession>
<protein>
    <submittedName>
        <fullName evidence="4">Two-component response regulator ComA</fullName>
    </submittedName>
</protein>
<dbReference type="CDD" id="cd06170">
    <property type="entry name" value="LuxR_C_like"/>
    <property type="match status" value="1"/>
</dbReference>
<dbReference type="InterPro" id="IPR000792">
    <property type="entry name" value="Tscrpt_reg_LuxR_C"/>
</dbReference>